<name>W7YWR4_9BACL</name>
<reference evidence="1 2" key="1">
    <citation type="journal article" date="2014" name="Genome Announc.">
        <title>Draft Genome Sequence of Paenibacillus pini JCM 16418T, Isolated from the Rhizosphere of Pine Tree.</title>
        <authorList>
            <person name="Yuki M."/>
            <person name="Oshima K."/>
            <person name="Suda W."/>
            <person name="Oshida Y."/>
            <person name="Kitamura K."/>
            <person name="Iida Y."/>
            <person name="Hattori M."/>
            <person name="Ohkuma M."/>
        </authorList>
    </citation>
    <scope>NUCLEOTIDE SEQUENCE [LARGE SCALE GENOMIC DNA]</scope>
    <source>
        <strain evidence="1 2">JCM 16418</strain>
    </source>
</reference>
<protein>
    <recommendedName>
        <fullName evidence="3">Phage gp6-like head-tail connector protein</fullName>
    </recommendedName>
</protein>
<gene>
    <name evidence="1" type="ORF">JCM16418_796</name>
</gene>
<dbReference type="eggNOG" id="ENOG5033AWF">
    <property type="taxonomic scope" value="Bacteria"/>
</dbReference>
<evidence type="ECO:0000313" key="1">
    <source>
        <dbReference type="EMBL" id="GAF06814.1"/>
    </source>
</evidence>
<dbReference type="SUPFAM" id="SSF116915">
    <property type="entry name" value="Hypothetical protein YqbG"/>
    <property type="match status" value="1"/>
</dbReference>
<evidence type="ECO:0000313" key="2">
    <source>
        <dbReference type="Proteomes" id="UP000019364"/>
    </source>
</evidence>
<dbReference type="STRING" id="1236976.JCM16418_796"/>
<dbReference type="EMBL" id="BAVZ01000002">
    <property type="protein sequence ID" value="GAF06814.1"/>
    <property type="molecule type" value="Genomic_DNA"/>
</dbReference>
<dbReference type="Proteomes" id="UP000019364">
    <property type="component" value="Unassembled WGS sequence"/>
</dbReference>
<dbReference type="AlphaFoldDB" id="W7YWR4"/>
<sequence>MLATVDRLKSIMQIPPEEQSMDDVLSLQLSAATIGIEARCKRSFRKQEYTETISGFHNSKYINLRNYPIHSISALNVEDYQIIDEGRVYRSLGWPQGEHNITVSYIGGYVLPCDATEYDPRTLPEPLELACLLYAQLLMRSPGVKSERVGDISVGYSDDSEGLPPAVISLISPYVGLWV</sequence>
<proteinExistence type="predicted"/>
<comment type="caution">
    <text evidence="1">The sequence shown here is derived from an EMBL/GenBank/DDBJ whole genome shotgun (WGS) entry which is preliminary data.</text>
</comment>
<organism evidence="1 2">
    <name type="scientific">Paenibacillus pini JCM 16418</name>
    <dbReference type="NCBI Taxonomy" id="1236976"/>
    <lineage>
        <taxon>Bacteria</taxon>
        <taxon>Bacillati</taxon>
        <taxon>Bacillota</taxon>
        <taxon>Bacilli</taxon>
        <taxon>Bacillales</taxon>
        <taxon>Paenibacillaceae</taxon>
        <taxon>Paenibacillus</taxon>
    </lineage>
</organism>
<keyword evidence="2" id="KW-1185">Reference proteome</keyword>
<dbReference type="InterPro" id="IPR036558">
    <property type="entry name" value="YqbG-like_sf"/>
</dbReference>
<accession>W7YWR4</accession>
<evidence type="ECO:0008006" key="3">
    <source>
        <dbReference type="Google" id="ProtNLM"/>
    </source>
</evidence>
<dbReference type="OrthoDB" id="2664490at2"/>